<evidence type="ECO:0000256" key="6">
    <source>
        <dbReference type="ARBA" id="ARBA00023136"/>
    </source>
</evidence>
<evidence type="ECO:0000256" key="2">
    <source>
        <dbReference type="ARBA" id="ARBA00009772"/>
    </source>
</evidence>
<dbReference type="PRINTS" id="PR00953">
    <property type="entry name" value="TYPE3IMRPROT"/>
</dbReference>
<feature type="transmembrane region" description="Helical" evidence="7">
    <location>
        <begin position="189"/>
        <end position="210"/>
    </location>
</feature>
<keyword evidence="4 7" id="KW-0812">Transmembrane</keyword>
<feature type="transmembrane region" description="Helical" evidence="7">
    <location>
        <begin position="230"/>
        <end position="250"/>
    </location>
</feature>
<dbReference type="PANTHER" id="PTHR30065:SF1">
    <property type="entry name" value="SURFACE PRESENTATION OF ANTIGENS PROTEIN SPAR"/>
    <property type="match status" value="1"/>
</dbReference>
<dbReference type="InterPro" id="IPR002010">
    <property type="entry name" value="T3SS_IM_R"/>
</dbReference>
<sequence length="275" mass="28977">MIEAVPPGVGIPLFAAMPWLDQLLTVGVAATRFAFAFVFVPVFSREVMPATVRNSIIVTFGLVALSSQPDFAPANLTAMDWATMLFKEAAAGGIIGLFFGTIMWAMSGAGELIDTKVGATIGQLVDPLSGSTTSLTGILLGRFAEVVFVSAGGLTLLVGTVMGSYLLWPLGPGGLAIDMRAIQFFEGEFGRLFALAFLFAAPVLTVLYVIDVGMGFLNRFAQSFNVFSMSMPIKAAAAIFVVILTLPLLAEAIIADLGSREEISGGVLQRTAQPR</sequence>
<name>A0A2P7QZU4_9SPHN</name>
<dbReference type="NCBIfam" id="TIGR01401">
    <property type="entry name" value="fliR_like_III"/>
    <property type="match status" value="1"/>
</dbReference>
<evidence type="ECO:0000256" key="5">
    <source>
        <dbReference type="ARBA" id="ARBA00022989"/>
    </source>
</evidence>
<comment type="caution">
    <text evidence="8">The sequence shown here is derived from an EMBL/GenBank/DDBJ whole genome shotgun (WGS) entry which is preliminary data.</text>
</comment>
<dbReference type="Proteomes" id="UP000241167">
    <property type="component" value="Unassembled WGS sequence"/>
</dbReference>
<dbReference type="RefSeq" id="WP_106511510.1">
    <property type="nucleotide sequence ID" value="NZ_PXYI01000001.1"/>
</dbReference>
<dbReference type="OrthoDB" id="9807748at2"/>
<evidence type="ECO:0000256" key="4">
    <source>
        <dbReference type="ARBA" id="ARBA00022692"/>
    </source>
</evidence>
<evidence type="ECO:0000313" key="9">
    <source>
        <dbReference type="Proteomes" id="UP000241167"/>
    </source>
</evidence>
<keyword evidence="5 7" id="KW-1133">Transmembrane helix</keyword>
<proteinExistence type="inferred from homology"/>
<feature type="transmembrane region" description="Helical" evidence="7">
    <location>
        <begin position="89"/>
        <end position="106"/>
    </location>
</feature>
<dbReference type="Pfam" id="PF01311">
    <property type="entry name" value="Bac_export_1"/>
    <property type="match status" value="1"/>
</dbReference>
<reference evidence="8 9" key="1">
    <citation type="submission" date="2018-03" db="EMBL/GenBank/DDBJ databases">
        <title>The draft genome of Sphingosinicella sp. GL-C-18.</title>
        <authorList>
            <person name="Liu L."/>
            <person name="Li L."/>
            <person name="Liang L."/>
            <person name="Zhang X."/>
            <person name="Wang T."/>
        </authorList>
    </citation>
    <scope>NUCLEOTIDE SEQUENCE [LARGE SCALE GENOMIC DNA]</scope>
    <source>
        <strain evidence="8 9">GL-C-18</strain>
    </source>
</reference>
<keyword evidence="6 7" id="KW-0472">Membrane</keyword>
<keyword evidence="3 7" id="KW-1003">Cell membrane</keyword>
<gene>
    <name evidence="8" type="ORF">C7I55_03795</name>
</gene>
<comment type="similarity">
    <text evidence="2 7">Belongs to the FliR/MopE/SpaR family.</text>
</comment>
<feature type="transmembrane region" description="Helical" evidence="7">
    <location>
        <begin position="146"/>
        <end position="168"/>
    </location>
</feature>
<evidence type="ECO:0000256" key="3">
    <source>
        <dbReference type="ARBA" id="ARBA00022475"/>
    </source>
</evidence>
<dbReference type="GO" id="GO:0005886">
    <property type="term" value="C:plasma membrane"/>
    <property type="evidence" value="ECO:0007669"/>
    <property type="project" value="UniProtKB-SubCell"/>
</dbReference>
<dbReference type="PANTHER" id="PTHR30065">
    <property type="entry name" value="FLAGELLAR BIOSYNTHETIC PROTEIN FLIR"/>
    <property type="match status" value="1"/>
</dbReference>
<feature type="transmembrane region" description="Helical" evidence="7">
    <location>
        <begin position="23"/>
        <end position="43"/>
    </location>
</feature>
<evidence type="ECO:0000256" key="1">
    <source>
        <dbReference type="ARBA" id="ARBA00004651"/>
    </source>
</evidence>
<accession>A0A2P7QZU4</accession>
<protein>
    <submittedName>
        <fullName evidence="8">EscT/YscT/HrcT family type III secretion system export apparatus protein</fullName>
    </submittedName>
</protein>
<dbReference type="EMBL" id="PXYI01000001">
    <property type="protein sequence ID" value="PSJ43487.1"/>
    <property type="molecule type" value="Genomic_DNA"/>
</dbReference>
<dbReference type="GO" id="GO:0006605">
    <property type="term" value="P:protein targeting"/>
    <property type="evidence" value="ECO:0007669"/>
    <property type="project" value="UniProtKB-UniRule"/>
</dbReference>
<dbReference type="InterPro" id="IPR006304">
    <property type="entry name" value="T3SS_SpaR/YscT"/>
</dbReference>
<comment type="subcellular location">
    <subcellularLocation>
        <location evidence="1 7">Cell membrane</location>
        <topology evidence="1 7">Multi-pass membrane protein</topology>
    </subcellularLocation>
</comment>
<evidence type="ECO:0000313" key="8">
    <source>
        <dbReference type="EMBL" id="PSJ43487.1"/>
    </source>
</evidence>
<organism evidence="8 9">
    <name type="scientific">Allosphingosinicella deserti</name>
    <dbReference type="NCBI Taxonomy" id="2116704"/>
    <lineage>
        <taxon>Bacteria</taxon>
        <taxon>Pseudomonadati</taxon>
        <taxon>Pseudomonadota</taxon>
        <taxon>Alphaproteobacteria</taxon>
        <taxon>Sphingomonadales</taxon>
        <taxon>Sphingomonadaceae</taxon>
        <taxon>Allosphingosinicella</taxon>
    </lineage>
</organism>
<dbReference type="AlphaFoldDB" id="A0A2P7QZU4"/>
<evidence type="ECO:0000256" key="7">
    <source>
        <dbReference type="RuleBase" id="RU362072"/>
    </source>
</evidence>
<keyword evidence="9" id="KW-1185">Reference proteome</keyword>